<sequence>MSTQADPGLPPENPAAAYGFDAAYRGAPPNWDIGRPQRAFVHLEEAGRIGRRVLEVGCGTGELSLFLARRGHEVLGIDFAPSAVAQARLKARWRRVRAHFLVWDALKLPELGVRVDAVVDSAMLHCLGDDEQVRLVDGLAEVLDPDGYYYLLCDARPDGGPNHGASLSRGEIRKLFAGREWDLEFVLDTVFERRASWNPAYLVGVRRTGR</sequence>
<evidence type="ECO:0000256" key="2">
    <source>
        <dbReference type="ARBA" id="ARBA00022679"/>
    </source>
</evidence>
<evidence type="ECO:0000256" key="1">
    <source>
        <dbReference type="ARBA" id="ARBA00022603"/>
    </source>
</evidence>
<keyword evidence="1 5" id="KW-0489">Methyltransferase</keyword>
<keyword evidence="2 5" id="KW-0808">Transferase</keyword>
<reference evidence="5 6" key="1">
    <citation type="submission" date="2020-06" db="EMBL/GenBank/DDBJ databases">
        <title>NJ-3-1, isolated from saline soil.</title>
        <authorList>
            <person name="Cui H.L."/>
            <person name="Shi X."/>
        </authorList>
    </citation>
    <scope>NUCLEOTIDE SEQUENCE [LARGE SCALE GENOMIC DNA]</scope>
    <source>
        <strain evidence="5 6">NJ-3-1</strain>
    </source>
</reference>
<evidence type="ECO:0000256" key="3">
    <source>
        <dbReference type="ARBA" id="ARBA00022691"/>
    </source>
</evidence>
<dbReference type="GO" id="GO:0032259">
    <property type="term" value="P:methylation"/>
    <property type="evidence" value="ECO:0007669"/>
    <property type="project" value="UniProtKB-KW"/>
</dbReference>
<dbReference type="OrthoDB" id="287956at2157"/>
<dbReference type="EMBL" id="CP058579">
    <property type="protein sequence ID" value="QLG62347.1"/>
    <property type="molecule type" value="Genomic_DNA"/>
</dbReference>
<dbReference type="GO" id="GO:0008168">
    <property type="term" value="F:methyltransferase activity"/>
    <property type="evidence" value="ECO:0007669"/>
    <property type="project" value="UniProtKB-KW"/>
</dbReference>
<dbReference type="SUPFAM" id="SSF53335">
    <property type="entry name" value="S-adenosyl-L-methionine-dependent methyltransferases"/>
    <property type="match status" value="1"/>
</dbReference>
<protein>
    <submittedName>
        <fullName evidence="5">Class I SAM-dependent methyltransferase</fullName>
    </submittedName>
</protein>
<dbReference type="InterPro" id="IPR041698">
    <property type="entry name" value="Methyltransf_25"/>
</dbReference>
<dbReference type="RefSeq" id="WP_179268932.1">
    <property type="nucleotide sequence ID" value="NZ_CP058579.1"/>
</dbReference>
<keyword evidence="3" id="KW-0949">S-adenosyl-L-methionine</keyword>
<dbReference type="Proteomes" id="UP000509626">
    <property type="component" value="Chromosome"/>
</dbReference>
<gene>
    <name evidence="5" type="ORF">HUG12_11645</name>
</gene>
<evidence type="ECO:0000313" key="5">
    <source>
        <dbReference type="EMBL" id="QLG62347.1"/>
    </source>
</evidence>
<dbReference type="InterPro" id="IPR029063">
    <property type="entry name" value="SAM-dependent_MTases_sf"/>
</dbReference>
<name>A0A7D5LB64_9EURY</name>
<dbReference type="Gene3D" id="3.40.50.150">
    <property type="entry name" value="Vaccinia Virus protein VP39"/>
    <property type="match status" value="1"/>
</dbReference>
<dbReference type="KEGG" id="halu:HUG12_11645"/>
<dbReference type="AlphaFoldDB" id="A0A7D5LB64"/>
<evidence type="ECO:0000313" key="6">
    <source>
        <dbReference type="Proteomes" id="UP000509626"/>
    </source>
</evidence>
<keyword evidence="6" id="KW-1185">Reference proteome</keyword>
<dbReference type="PANTHER" id="PTHR43464">
    <property type="entry name" value="METHYLTRANSFERASE"/>
    <property type="match status" value="1"/>
</dbReference>
<proteinExistence type="predicted"/>
<feature type="domain" description="Methyltransferase" evidence="4">
    <location>
        <begin position="53"/>
        <end position="147"/>
    </location>
</feature>
<dbReference type="Pfam" id="PF13649">
    <property type="entry name" value="Methyltransf_25"/>
    <property type="match status" value="1"/>
</dbReference>
<dbReference type="GeneID" id="56038122"/>
<dbReference type="PANTHER" id="PTHR43464:SF19">
    <property type="entry name" value="UBIQUINONE BIOSYNTHESIS O-METHYLTRANSFERASE, MITOCHONDRIAL"/>
    <property type="match status" value="1"/>
</dbReference>
<accession>A0A7D5LB64</accession>
<evidence type="ECO:0000259" key="4">
    <source>
        <dbReference type="Pfam" id="PF13649"/>
    </source>
</evidence>
<organism evidence="5 6">
    <name type="scientific">Halorarum salinum</name>
    <dbReference type="NCBI Taxonomy" id="2743089"/>
    <lineage>
        <taxon>Archaea</taxon>
        <taxon>Methanobacteriati</taxon>
        <taxon>Methanobacteriota</taxon>
        <taxon>Stenosarchaea group</taxon>
        <taxon>Halobacteria</taxon>
        <taxon>Halobacteriales</taxon>
        <taxon>Haloferacaceae</taxon>
        <taxon>Halorarum</taxon>
    </lineage>
</organism>
<dbReference type="CDD" id="cd02440">
    <property type="entry name" value="AdoMet_MTases"/>
    <property type="match status" value="1"/>
</dbReference>